<gene>
    <name evidence="5" type="ORF">L248_0796</name>
</gene>
<evidence type="ECO:0000313" key="6">
    <source>
        <dbReference type="Proteomes" id="UP000030647"/>
    </source>
</evidence>
<dbReference type="Proteomes" id="UP000030647">
    <property type="component" value="Unassembled WGS sequence"/>
</dbReference>
<keyword evidence="2" id="KW-0812">Transmembrane</keyword>
<keyword evidence="3" id="KW-0732">Signal</keyword>
<name>U4TT12_9LACO</name>
<reference evidence="6" key="1">
    <citation type="journal article" date="2013" name="Genome Announc.">
        <title>Whole-Genome Sequencing of Lactobacillus shenzhenensis Strain LY-73T.</title>
        <authorList>
            <person name="Lin Z."/>
            <person name="Liu Z."/>
            <person name="Yang R."/>
            <person name="Zou Y."/>
            <person name="Wan D."/>
            <person name="Chen J."/>
            <person name="Guo M."/>
            <person name="Zhao J."/>
            <person name="Fang C."/>
            <person name="Yang R."/>
            <person name="Liu F."/>
        </authorList>
    </citation>
    <scope>NUCLEOTIDE SEQUENCE [LARGE SCALE GENOMIC DNA]</scope>
    <source>
        <strain evidence="6">LY-73</strain>
    </source>
</reference>
<keyword evidence="6" id="KW-1185">Reference proteome</keyword>
<evidence type="ECO:0000256" key="2">
    <source>
        <dbReference type="SAM" id="Phobius"/>
    </source>
</evidence>
<proteinExistence type="predicted"/>
<feature type="chain" id="PRO_5039272779" description="Gram-positive pilin subunit D1 N-terminal domain-containing protein" evidence="3">
    <location>
        <begin position="24"/>
        <end position="798"/>
    </location>
</feature>
<feature type="domain" description="Gram-positive pilin subunit D1 N-terminal" evidence="4">
    <location>
        <begin position="600"/>
        <end position="737"/>
    </location>
</feature>
<evidence type="ECO:0000313" key="5">
    <source>
        <dbReference type="EMBL" id="ERL64612.1"/>
    </source>
</evidence>
<keyword evidence="2" id="KW-1133">Transmembrane helix</keyword>
<feature type="region of interest" description="Disordered" evidence="1">
    <location>
        <begin position="556"/>
        <end position="580"/>
    </location>
</feature>
<dbReference type="HOGENOM" id="CLU_352253_0_0_9"/>
<feature type="domain" description="Gram-positive pilin subunit D1 N-terminal" evidence="4">
    <location>
        <begin position="59"/>
        <end position="222"/>
    </location>
</feature>
<feature type="signal peptide" evidence="3">
    <location>
        <begin position="1"/>
        <end position="23"/>
    </location>
</feature>
<protein>
    <recommendedName>
        <fullName evidence="4">Gram-positive pilin subunit D1 N-terminal domain-containing protein</fullName>
    </recommendedName>
</protein>
<accession>U4TT12</accession>
<organism evidence="5 6">
    <name type="scientific">Schleiferilactobacillus shenzhenensis LY-73</name>
    <dbReference type="NCBI Taxonomy" id="1231336"/>
    <lineage>
        <taxon>Bacteria</taxon>
        <taxon>Bacillati</taxon>
        <taxon>Bacillota</taxon>
        <taxon>Bacilli</taxon>
        <taxon>Lactobacillales</taxon>
        <taxon>Lactobacillaceae</taxon>
        <taxon>Schleiferilactobacillus</taxon>
    </lineage>
</organism>
<dbReference type="Gene3D" id="2.60.40.10">
    <property type="entry name" value="Immunoglobulins"/>
    <property type="match status" value="2"/>
</dbReference>
<dbReference type="STRING" id="1231336.L248_0796"/>
<dbReference type="AlphaFoldDB" id="U4TT12"/>
<dbReference type="NCBIfam" id="NF033902">
    <property type="entry name" value="iso_D2_wall_anc"/>
    <property type="match status" value="1"/>
</dbReference>
<dbReference type="InterPro" id="IPR048052">
    <property type="entry name" value="FM1-like"/>
</dbReference>
<dbReference type="Gene3D" id="2.60.40.740">
    <property type="match status" value="1"/>
</dbReference>
<evidence type="ECO:0000256" key="3">
    <source>
        <dbReference type="SAM" id="SignalP"/>
    </source>
</evidence>
<feature type="transmembrane region" description="Helical" evidence="2">
    <location>
        <begin position="769"/>
        <end position="790"/>
    </location>
</feature>
<dbReference type="EMBL" id="KI271595">
    <property type="protein sequence ID" value="ERL64612.1"/>
    <property type="molecule type" value="Genomic_DNA"/>
</dbReference>
<dbReference type="InterPro" id="IPR032364">
    <property type="entry name" value="GramPos_pilinD1_N"/>
</dbReference>
<evidence type="ECO:0000256" key="1">
    <source>
        <dbReference type="SAM" id="MobiDB-lite"/>
    </source>
</evidence>
<sequence>MQKNKVRRFGYLMLTAMALGAVAGPSAGAVFNNASQQVQADTTPSDVTPTDSAVADTKTDRSITLHKYAITDLSQLGDRGDGSSAPTNVSKLTPLAGITFKIQKVVPIAGKGPLVDPDDVKEGTDYNLVAAPNNQSTVVTGDDGTAKFDLGVGTPVTKDDDGNPVSGGTSADGIYLITEEPSSKVAQPAKPFFVYVPQTYRNSAPTDANSRLIYDVNVYPKNMTNGNLNPSKTIEGQQNYSIKAGDVFHWEATMDTPADLYVKANTTTTVPKYDFDRDAKGNVNQYRVTPTGNFIISDDAWTNATDAHKTLWGAQTETINMFKDNGEPAMTTEGGTTPQTKTVHVISRDAYAKLSQADSPQLVGLTAGQNEAASDITEVDAPDATGLYRAPAYRAQGTTTITKGDYVSATEFSIIDTFAPELKLQPQDPFSNSRYGADKHDAANKGFIVQYSDDQGTWHDLTAGADYNQTTDANAAGYMPDAQAIQTVTADNHDQSKGTATDNGTKVSVSLTTAGMKKVATNNGASPDGGGSKQIRVVYAVTAPTDYNGVISNAFDSRYNTPGKPPVTPGTPNEPENPDYPVTPTPNYYTGGFDLIKTNNKKHDDGGVGLKDAEFKISDSAAHATNMIFYATDGKLYQEKDNKAYLVTSTTDDKGVVTDDIAKDATDGVTFVSAKSDTDGEASFNGLALDVPAGNDSSKTNADIKRTYYFVETKAPAGFELDKQAHPIEVTLTTADNGYFQGKKNTAHFEYNIVDKPESVLPFTGGQGMLFLIIIATTLGITGATGVYVAKKKQKQTN</sequence>
<evidence type="ECO:0000259" key="4">
    <source>
        <dbReference type="Pfam" id="PF16555"/>
    </source>
</evidence>
<dbReference type="InterPro" id="IPR013783">
    <property type="entry name" value="Ig-like_fold"/>
</dbReference>
<keyword evidence="2" id="KW-0472">Membrane</keyword>
<dbReference type="Pfam" id="PF16555">
    <property type="entry name" value="GramPos_pilinD1"/>
    <property type="match status" value="2"/>
</dbReference>
<dbReference type="RefSeq" id="WP_022530128.1">
    <property type="nucleotide sequence ID" value="NZ_KI271595.1"/>
</dbReference>
<dbReference type="eggNOG" id="COG4932">
    <property type="taxonomic scope" value="Bacteria"/>
</dbReference>